<evidence type="ECO:0000313" key="1">
    <source>
        <dbReference type="EMBL" id="HIQ91247.1"/>
    </source>
</evidence>
<organism evidence="1 2">
    <name type="scientific">Candidatus Coprosoma intestinipullorum</name>
    <dbReference type="NCBI Taxonomy" id="2840752"/>
    <lineage>
        <taxon>Bacteria</taxon>
        <taxon>Bacillati</taxon>
        <taxon>Bacillota</taxon>
        <taxon>Bacillota incertae sedis</taxon>
        <taxon>Candidatus Coprosoma</taxon>
    </lineage>
</organism>
<dbReference type="EMBL" id="DVFV01000110">
    <property type="protein sequence ID" value="HIQ91247.1"/>
    <property type="molecule type" value="Genomic_DNA"/>
</dbReference>
<comment type="caution">
    <text evidence="1">The sequence shown here is derived from an EMBL/GenBank/DDBJ whole genome shotgun (WGS) entry which is preliminary data.</text>
</comment>
<sequence length="222" mass="25513">MIKINFPLLDTPLPLENATILAIEDVTVYANIVKQCYSYSEASDLKFFTEKMVSLKMTEILLITDILGFEINSPAVLKLIYADLEGQLNDKPEIKTQIENLAAKITELISYECLENELDLECDDITILELIKDLGIKIETRSDTIFKKCFEILQIYQYLSKKKLLVLVNSGAYLSKGEVEKLLEYIELSNQTVLFLEPRKLYDFPQYILDNDYVLLEDKGES</sequence>
<dbReference type="InterPro" id="IPR038600">
    <property type="entry name" value="Csn2_sf"/>
</dbReference>
<reference evidence="1" key="1">
    <citation type="submission" date="2020-10" db="EMBL/GenBank/DDBJ databases">
        <authorList>
            <person name="Gilroy R."/>
        </authorList>
    </citation>
    <scope>NUCLEOTIDE SEQUENCE</scope>
    <source>
        <strain evidence="1">CHK147-3167</strain>
    </source>
</reference>
<dbReference type="Gene3D" id="3.40.50.11940">
    <property type="match status" value="2"/>
</dbReference>
<dbReference type="AlphaFoldDB" id="A0A9D1CYZ3"/>
<proteinExistence type="predicted"/>
<gene>
    <name evidence="1" type="primary">csn2</name>
    <name evidence="1" type="ORF">IAB27_06485</name>
</gene>
<evidence type="ECO:0000313" key="2">
    <source>
        <dbReference type="Proteomes" id="UP000886786"/>
    </source>
</evidence>
<dbReference type="InterPro" id="IPR010146">
    <property type="entry name" value="CRISPR-assoc_prot_Csn2-typ"/>
</dbReference>
<name>A0A9D1CYZ3_9FIRM</name>
<reference evidence="1" key="2">
    <citation type="journal article" date="2021" name="PeerJ">
        <title>Extensive microbial diversity within the chicken gut microbiome revealed by metagenomics and culture.</title>
        <authorList>
            <person name="Gilroy R."/>
            <person name="Ravi A."/>
            <person name="Getino M."/>
            <person name="Pursley I."/>
            <person name="Horton D.L."/>
            <person name="Alikhan N.F."/>
            <person name="Baker D."/>
            <person name="Gharbi K."/>
            <person name="Hall N."/>
            <person name="Watson M."/>
            <person name="Adriaenssens E.M."/>
            <person name="Foster-Nyarko E."/>
            <person name="Jarju S."/>
            <person name="Secka A."/>
            <person name="Antonio M."/>
            <person name="Oren A."/>
            <person name="Chaudhuri R.R."/>
            <person name="La Ragione R."/>
            <person name="Hildebrand F."/>
            <person name="Pallen M.J."/>
        </authorList>
    </citation>
    <scope>NUCLEOTIDE SEQUENCE</scope>
    <source>
        <strain evidence="1">CHK147-3167</strain>
    </source>
</reference>
<accession>A0A9D1CYZ3</accession>
<dbReference type="Proteomes" id="UP000886786">
    <property type="component" value="Unassembled WGS sequence"/>
</dbReference>
<dbReference type="NCBIfam" id="TIGR01866">
    <property type="entry name" value="cas_Csn2"/>
    <property type="match status" value="1"/>
</dbReference>
<protein>
    <submittedName>
        <fullName evidence="1">Type II-A CRISPR-associated protein Csn2</fullName>
    </submittedName>
</protein>
<dbReference type="Pfam" id="PF09711">
    <property type="entry name" value="Cas_Csn2"/>
    <property type="match status" value="1"/>
</dbReference>